<dbReference type="InterPro" id="IPR007803">
    <property type="entry name" value="Asp/Arg/Pro-Hydrxlase"/>
</dbReference>
<dbReference type="Gene3D" id="2.60.120.330">
    <property type="entry name" value="B-lactam Antibiotic, Isopenicillin N Synthase, Chain"/>
    <property type="match status" value="1"/>
</dbReference>
<proteinExistence type="predicted"/>
<gene>
    <name evidence="2" type="ORF">ACFQ1M_06070</name>
</gene>
<feature type="domain" description="Aspartyl/asparaginy/proline hydroxylase" evidence="1">
    <location>
        <begin position="74"/>
        <end position="183"/>
    </location>
</feature>
<evidence type="ECO:0000313" key="3">
    <source>
        <dbReference type="Proteomes" id="UP001596978"/>
    </source>
</evidence>
<organism evidence="2 3">
    <name type="scientific">Sungkyunkwania multivorans</name>
    <dbReference type="NCBI Taxonomy" id="1173618"/>
    <lineage>
        <taxon>Bacteria</taxon>
        <taxon>Pseudomonadati</taxon>
        <taxon>Bacteroidota</taxon>
        <taxon>Flavobacteriia</taxon>
        <taxon>Flavobacteriales</taxon>
        <taxon>Flavobacteriaceae</taxon>
        <taxon>Sungkyunkwania</taxon>
    </lineage>
</organism>
<name>A0ABW3CX96_9FLAO</name>
<dbReference type="Proteomes" id="UP001596978">
    <property type="component" value="Unassembled WGS sequence"/>
</dbReference>
<dbReference type="InterPro" id="IPR027443">
    <property type="entry name" value="IPNS-like_sf"/>
</dbReference>
<dbReference type="SUPFAM" id="SSF51197">
    <property type="entry name" value="Clavaminate synthase-like"/>
    <property type="match status" value="1"/>
</dbReference>
<protein>
    <submittedName>
        <fullName evidence="2">Aspartyl/asparaginyl beta-hydroxylase domain-containing protein</fullName>
    </submittedName>
</protein>
<dbReference type="EMBL" id="JBHTJH010000004">
    <property type="protein sequence ID" value="MFD0861765.1"/>
    <property type="molecule type" value="Genomic_DNA"/>
</dbReference>
<dbReference type="Pfam" id="PF05118">
    <property type="entry name" value="Asp_Arg_Hydrox"/>
    <property type="match status" value="1"/>
</dbReference>
<keyword evidence="3" id="KW-1185">Reference proteome</keyword>
<dbReference type="RefSeq" id="WP_386405396.1">
    <property type="nucleotide sequence ID" value="NZ_JBHTJH010000004.1"/>
</dbReference>
<reference evidence="3" key="1">
    <citation type="journal article" date="2019" name="Int. J. Syst. Evol. Microbiol.">
        <title>The Global Catalogue of Microorganisms (GCM) 10K type strain sequencing project: providing services to taxonomists for standard genome sequencing and annotation.</title>
        <authorList>
            <consortium name="The Broad Institute Genomics Platform"/>
            <consortium name="The Broad Institute Genome Sequencing Center for Infectious Disease"/>
            <person name="Wu L."/>
            <person name="Ma J."/>
        </authorList>
    </citation>
    <scope>NUCLEOTIDE SEQUENCE [LARGE SCALE GENOMIC DNA]</scope>
    <source>
        <strain evidence="3">CCUG 62952</strain>
    </source>
</reference>
<accession>A0ABW3CX96</accession>
<evidence type="ECO:0000259" key="1">
    <source>
        <dbReference type="Pfam" id="PF05118"/>
    </source>
</evidence>
<evidence type="ECO:0000313" key="2">
    <source>
        <dbReference type="EMBL" id="MFD0861765.1"/>
    </source>
</evidence>
<sequence>MSVTISKQIEDRIILPFTFDAEKLVSEYEALKLNDFEYYNAVQLRAPAHMVDPSIPFPPPAEDYADGSWTEWLNTKELQRSPYLTSVVDTFRQHTKVTLVRLLRLAPNSVVKEHTDPTLGLEVERSVIRLTIPIINGEGVSFYLNDTKVPMKPGECWYLKLTDPHKVINSGDTERVNLTIDMIPNKWFRDLVELSIDNPSVLWTSPL</sequence>
<comment type="caution">
    <text evidence="2">The sequence shown here is derived from an EMBL/GenBank/DDBJ whole genome shotgun (WGS) entry which is preliminary data.</text>
</comment>